<dbReference type="InterPro" id="IPR029069">
    <property type="entry name" value="HotDog_dom_sf"/>
</dbReference>
<dbReference type="GO" id="GO:0005829">
    <property type="term" value="C:cytosol"/>
    <property type="evidence" value="ECO:0007669"/>
    <property type="project" value="TreeGrafter"/>
</dbReference>
<dbReference type="EMBL" id="DRXG01000121">
    <property type="protein sequence ID" value="HHN52750.1"/>
    <property type="molecule type" value="Genomic_DNA"/>
</dbReference>
<dbReference type="CDD" id="cd03442">
    <property type="entry name" value="BFIT_BACH"/>
    <property type="match status" value="2"/>
</dbReference>
<sequence>MFSSISSTVTESRFFVMPHDSNAIGRLHGGVLMEWMVSAAALCGVRFSKGEVVLAALDDLFFMNPVSVGDMVVVKAWVEYAGHSSMEVGVSAYAYPRIVGEPMLTTTSHMVFVAVDRTGSPRPLPTQIKPTKEEEQLYSLAEQRAEKRRKILNDRKTMSLDTSEYGPDARYRMKSSHLVAPSDATMGGIMSGGKLLHLLDEMAGAVAISYAKTVAVTGAVDSTSFHYPIRQGSIVDVELVLTGVGRSSAEVAAKVITENPSSGVRRHAATTFFTMVAVDSAGKPVPMPPFEPSNEGEEKRLREMRARRAIRQRRLEEMQIFEPLHRMFAHGRG</sequence>
<dbReference type="InterPro" id="IPR040170">
    <property type="entry name" value="Cytosol_ACT"/>
</dbReference>
<organism evidence="3">
    <name type="scientific">Caldiarchaeum subterraneum</name>
    <dbReference type="NCBI Taxonomy" id="311458"/>
    <lineage>
        <taxon>Archaea</taxon>
        <taxon>Nitrososphaerota</taxon>
        <taxon>Candidatus Caldarchaeales</taxon>
        <taxon>Candidatus Caldarchaeaceae</taxon>
        <taxon>Candidatus Caldarchaeum</taxon>
    </lineage>
</organism>
<feature type="domain" description="HotDog ACOT-type" evidence="2">
    <location>
        <begin position="6"/>
        <end position="118"/>
    </location>
</feature>
<gene>
    <name evidence="3" type="ORF">ENM30_05500</name>
</gene>
<dbReference type="PANTHER" id="PTHR11049">
    <property type="entry name" value="ACYL COENZYME A THIOESTER HYDROLASE"/>
    <property type="match status" value="1"/>
</dbReference>
<comment type="caution">
    <text evidence="3">The sequence shown here is derived from an EMBL/GenBank/DDBJ whole genome shotgun (WGS) entry which is preliminary data.</text>
</comment>
<protein>
    <submittedName>
        <fullName evidence="3">Acyl-CoA thioesterase</fullName>
    </submittedName>
</protein>
<proteinExistence type="predicted"/>
<dbReference type="SUPFAM" id="SSF54637">
    <property type="entry name" value="Thioesterase/thiol ester dehydrase-isomerase"/>
    <property type="match status" value="2"/>
</dbReference>
<dbReference type="Gene3D" id="3.10.129.10">
    <property type="entry name" value="Hotdog Thioesterase"/>
    <property type="match status" value="2"/>
</dbReference>
<dbReference type="AlphaFoldDB" id="A0A7J3WDK9"/>
<evidence type="ECO:0000259" key="2">
    <source>
        <dbReference type="PROSITE" id="PS51770"/>
    </source>
</evidence>
<dbReference type="PANTHER" id="PTHR11049:SF16">
    <property type="entry name" value="PROTEIN VDLD"/>
    <property type="match status" value="1"/>
</dbReference>
<dbReference type="InterPro" id="IPR006683">
    <property type="entry name" value="Thioestr_dom"/>
</dbReference>
<dbReference type="GO" id="GO:0006637">
    <property type="term" value="P:acyl-CoA metabolic process"/>
    <property type="evidence" value="ECO:0007669"/>
    <property type="project" value="TreeGrafter"/>
</dbReference>
<keyword evidence="1" id="KW-0378">Hydrolase</keyword>
<dbReference type="PROSITE" id="PS51770">
    <property type="entry name" value="HOTDOG_ACOT"/>
    <property type="match status" value="2"/>
</dbReference>
<evidence type="ECO:0000256" key="1">
    <source>
        <dbReference type="ARBA" id="ARBA00022801"/>
    </source>
</evidence>
<dbReference type="Pfam" id="PF03061">
    <property type="entry name" value="4HBT"/>
    <property type="match status" value="2"/>
</dbReference>
<evidence type="ECO:0000313" key="3">
    <source>
        <dbReference type="EMBL" id="HHN52750.1"/>
    </source>
</evidence>
<name>A0A7J3WDK9_CALS0</name>
<dbReference type="GO" id="GO:0052816">
    <property type="term" value="F:long-chain fatty acyl-CoA hydrolase activity"/>
    <property type="evidence" value="ECO:0007669"/>
    <property type="project" value="TreeGrafter"/>
</dbReference>
<reference evidence="3" key="1">
    <citation type="journal article" date="2020" name="mSystems">
        <title>Genome- and Community-Level Interaction Insights into Carbon Utilization and Element Cycling Functions of Hydrothermarchaeota in Hydrothermal Sediment.</title>
        <authorList>
            <person name="Zhou Z."/>
            <person name="Liu Y."/>
            <person name="Xu W."/>
            <person name="Pan J."/>
            <person name="Luo Z.H."/>
            <person name="Li M."/>
        </authorList>
    </citation>
    <scope>NUCLEOTIDE SEQUENCE [LARGE SCALE GENOMIC DNA]</scope>
    <source>
        <strain evidence="3">SpSt-1073</strain>
    </source>
</reference>
<feature type="domain" description="HotDog ACOT-type" evidence="2">
    <location>
        <begin position="169"/>
        <end position="281"/>
    </location>
</feature>
<dbReference type="InterPro" id="IPR033120">
    <property type="entry name" value="HOTDOG_ACOT"/>
</dbReference>
<accession>A0A7J3WDK9</accession>